<feature type="compositionally biased region" description="Polar residues" evidence="1">
    <location>
        <begin position="43"/>
        <end position="55"/>
    </location>
</feature>
<evidence type="ECO:0000313" key="2">
    <source>
        <dbReference type="EMBL" id="ESA05573.1"/>
    </source>
</evidence>
<feature type="region of interest" description="Disordered" evidence="1">
    <location>
        <begin position="30"/>
        <end position="55"/>
    </location>
</feature>
<sequence length="144" mass="15586">MSKIQIPQLIGKEGTEVTGVLFGKISNKQSPISSQSREKYLNNAGSKPDQSCFSSSERKISSGIKATSGALQFETGLDCIARLSRELTHPASKFSSEAAAMKYVAQKSTGGNTIGIVLRRIPQKPLIFHWNGCLDSIYIEFGTS</sequence>
<dbReference type="AlphaFoldDB" id="U9TH06"/>
<dbReference type="EMBL" id="KI292855">
    <property type="protein sequence ID" value="ESA05573.1"/>
    <property type="molecule type" value="Genomic_DNA"/>
</dbReference>
<reference evidence="2" key="1">
    <citation type="submission" date="2013-07" db="EMBL/GenBank/DDBJ databases">
        <title>The genome of an arbuscular mycorrhizal fungus provides insights into the evolution of the oldest plant symbiosis.</title>
        <authorList>
            <consortium name="DOE Joint Genome Institute"/>
            <person name="Tisserant E."/>
            <person name="Malbreil M."/>
            <person name="Kuo A."/>
            <person name="Kohler A."/>
            <person name="Symeonidi A."/>
            <person name="Balestrini R."/>
            <person name="Charron P."/>
            <person name="Duensing N."/>
            <person name="Frei-dit-Frey N."/>
            <person name="Gianinazzi-Pearson V."/>
            <person name="Gilbert B."/>
            <person name="Handa Y."/>
            <person name="Hijri M."/>
            <person name="Kaul R."/>
            <person name="Kawaguchi M."/>
            <person name="Krajinski F."/>
            <person name="Lammers P."/>
            <person name="Lapierre D."/>
            <person name="Masclaux F.G."/>
            <person name="Murat C."/>
            <person name="Morin E."/>
            <person name="Ndikumana S."/>
            <person name="Pagni M."/>
            <person name="Petitpierre D."/>
            <person name="Requena N."/>
            <person name="Rosikiewicz P."/>
            <person name="Riley R."/>
            <person name="Saito K."/>
            <person name="San Clemente H."/>
            <person name="Shapiro H."/>
            <person name="van Tuinen D."/>
            <person name="Becard G."/>
            <person name="Bonfante P."/>
            <person name="Paszkowski U."/>
            <person name="Shachar-Hill Y."/>
            <person name="Young J.P."/>
            <person name="Sanders I.R."/>
            <person name="Henrissat B."/>
            <person name="Rensing S.A."/>
            <person name="Grigoriev I.V."/>
            <person name="Corradi N."/>
            <person name="Roux C."/>
            <person name="Martin F."/>
        </authorList>
    </citation>
    <scope>NUCLEOTIDE SEQUENCE</scope>
    <source>
        <strain evidence="2">DAOM 197198</strain>
    </source>
</reference>
<name>U9TH06_RHIID</name>
<proteinExistence type="predicted"/>
<protein>
    <submittedName>
        <fullName evidence="2">Uncharacterized protein</fullName>
    </submittedName>
</protein>
<organism evidence="2">
    <name type="scientific">Rhizophagus irregularis (strain DAOM 181602 / DAOM 197198 / MUCL 43194)</name>
    <name type="common">Arbuscular mycorrhizal fungus</name>
    <name type="synonym">Glomus intraradices</name>
    <dbReference type="NCBI Taxonomy" id="747089"/>
    <lineage>
        <taxon>Eukaryota</taxon>
        <taxon>Fungi</taxon>
        <taxon>Fungi incertae sedis</taxon>
        <taxon>Mucoromycota</taxon>
        <taxon>Glomeromycotina</taxon>
        <taxon>Glomeromycetes</taxon>
        <taxon>Glomerales</taxon>
        <taxon>Glomeraceae</taxon>
        <taxon>Rhizophagus</taxon>
    </lineage>
</organism>
<gene>
    <name evidence="2" type="ORF">GLOINDRAFT_35367</name>
</gene>
<evidence type="ECO:0000256" key="1">
    <source>
        <dbReference type="SAM" id="MobiDB-lite"/>
    </source>
</evidence>
<dbReference type="HOGENOM" id="CLU_1797491_0_0_1"/>
<accession>U9TH06</accession>